<comment type="caution">
    <text evidence="2">The sequence shown here is derived from an EMBL/GenBank/DDBJ whole genome shotgun (WGS) entry which is preliminary data.</text>
</comment>
<gene>
    <name evidence="2" type="ORF">EYW47_04450</name>
</gene>
<name>A0A4R5MDK9_9BURK</name>
<dbReference type="EMBL" id="SMRP01000002">
    <property type="protein sequence ID" value="TDG25119.1"/>
    <property type="molecule type" value="Genomic_DNA"/>
</dbReference>
<evidence type="ECO:0000313" key="2">
    <source>
        <dbReference type="EMBL" id="TDG25119.1"/>
    </source>
</evidence>
<dbReference type="Proteomes" id="UP000295722">
    <property type="component" value="Unassembled WGS sequence"/>
</dbReference>
<keyword evidence="3" id="KW-1185">Reference proteome</keyword>
<keyword evidence="1" id="KW-0472">Membrane</keyword>
<protein>
    <submittedName>
        <fullName evidence="2">Uncharacterized protein</fullName>
    </submittedName>
</protein>
<dbReference type="AlphaFoldDB" id="A0A4R5MDK9"/>
<proteinExistence type="predicted"/>
<dbReference type="RefSeq" id="WP_133193685.1">
    <property type="nucleotide sequence ID" value="NZ_JBHUCW010000006.1"/>
</dbReference>
<dbReference type="OrthoDB" id="9134101at2"/>
<keyword evidence="1" id="KW-0812">Transmembrane</keyword>
<evidence type="ECO:0000256" key="1">
    <source>
        <dbReference type="SAM" id="Phobius"/>
    </source>
</evidence>
<reference evidence="2 3" key="1">
    <citation type="submission" date="2019-03" db="EMBL/GenBank/DDBJ databases">
        <title>Paraburkholderia sp. 4M-K11, isolated from subtropical forest soil.</title>
        <authorList>
            <person name="Gao Z.-H."/>
            <person name="Qiu L.-H."/>
        </authorList>
    </citation>
    <scope>NUCLEOTIDE SEQUENCE [LARGE SCALE GENOMIC DNA]</scope>
    <source>
        <strain evidence="2 3">4M-K11</strain>
    </source>
</reference>
<accession>A0A4R5MDK9</accession>
<keyword evidence="1" id="KW-1133">Transmembrane helix</keyword>
<sequence length="195" mass="22219">MKPNEWMWPLGVLAFVIVTSVVLRHAPYTSTETATWVQAIASVVAIWWSGSSARRLQRDIQRQKRITRAGAVVEIATAAWNLASHVVTQLPDREAVQQVGRGERHFDYPELQEMERVTVSIPLHDLNTPELVRLVMMLTATVRQLREKVDFMLANHREIDGAGFEEFFKTLGQMRSACLDIRNRMAEQLAAIEHS</sequence>
<organism evidence="2 3">
    <name type="scientific">Paraburkholderia silviterrae</name>
    <dbReference type="NCBI Taxonomy" id="2528715"/>
    <lineage>
        <taxon>Bacteria</taxon>
        <taxon>Pseudomonadati</taxon>
        <taxon>Pseudomonadota</taxon>
        <taxon>Betaproteobacteria</taxon>
        <taxon>Burkholderiales</taxon>
        <taxon>Burkholderiaceae</taxon>
        <taxon>Paraburkholderia</taxon>
    </lineage>
</organism>
<feature type="transmembrane region" description="Helical" evidence="1">
    <location>
        <begin position="34"/>
        <end position="53"/>
    </location>
</feature>
<evidence type="ECO:0000313" key="3">
    <source>
        <dbReference type="Proteomes" id="UP000295722"/>
    </source>
</evidence>